<dbReference type="KEGG" id="lpk:LACPI_1931"/>
<sequence length="80" mass="9291">MPKDDDNSIWFEVLQRLTKIETNTEGLNEISGIARNALAKSEENSKDIEEIKENQKWAWRTIAGIGVTFVVYFITKFIER</sequence>
<keyword evidence="1" id="KW-0812">Transmembrane</keyword>
<accession>A0A0D6DZB6</accession>
<dbReference type="AlphaFoldDB" id="A0A0D6DZB6"/>
<keyword evidence="1" id="KW-1133">Transmembrane helix</keyword>
<evidence type="ECO:0000313" key="3">
    <source>
        <dbReference type="Proteomes" id="UP000033166"/>
    </source>
</evidence>
<name>A0A0D6DZB6_9LACT</name>
<dbReference type="Pfam" id="PF10779">
    <property type="entry name" value="XhlA"/>
    <property type="match status" value="1"/>
</dbReference>
<dbReference type="Proteomes" id="UP000033166">
    <property type="component" value="Chromosome I"/>
</dbReference>
<dbReference type="HOGENOM" id="CLU_187592_1_0_9"/>
<reference evidence="3" key="1">
    <citation type="submission" date="2015-01" db="EMBL/GenBank/DDBJ databases">
        <authorList>
            <person name="Andreevskaya M."/>
        </authorList>
    </citation>
    <scope>NUCLEOTIDE SEQUENCE [LARGE SCALE GENOMIC DNA]</scope>
    <source>
        <strain evidence="3">MKFS47</strain>
    </source>
</reference>
<gene>
    <name evidence="2" type="ORF">LACPI_1931</name>
</gene>
<protein>
    <submittedName>
        <fullName evidence="2">Phage holin</fullName>
    </submittedName>
</protein>
<dbReference type="EMBL" id="LN774769">
    <property type="protein sequence ID" value="CEN29131.1"/>
    <property type="molecule type" value="Genomic_DNA"/>
</dbReference>
<dbReference type="InterPro" id="IPR019715">
    <property type="entry name" value="Haemolysin_XhlA"/>
</dbReference>
<dbReference type="RefSeq" id="WP_047916138.1">
    <property type="nucleotide sequence ID" value="NZ_LN774769.1"/>
</dbReference>
<proteinExistence type="predicted"/>
<organism evidence="2 3">
    <name type="scientific">Pseudolactococcus piscium MKFS47</name>
    <dbReference type="NCBI Taxonomy" id="297352"/>
    <lineage>
        <taxon>Bacteria</taxon>
        <taxon>Bacillati</taxon>
        <taxon>Bacillota</taxon>
        <taxon>Bacilli</taxon>
        <taxon>Lactobacillales</taxon>
        <taxon>Streptococcaceae</taxon>
        <taxon>Pseudolactococcus</taxon>
    </lineage>
</organism>
<evidence type="ECO:0000313" key="2">
    <source>
        <dbReference type="EMBL" id="CEN29131.1"/>
    </source>
</evidence>
<keyword evidence="1" id="KW-0472">Membrane</keyword>
<feature type="transmembrane region" description="Helical" evidence="1">
    <location>
        <begin position="57"/>
        <end position="75"/>
    </location>
</feature>
<evidence type="ECO:0000256" key="1">
    <source>
        <dbReference type="SAM" id="Phobius"/>
    </source>
</evidence>